<dbReference type="GO" id="GO:0008250">
    <property type="term" value="C:oligosaccharyltransferase complex"/>
    <property type="evidence" value="ECO:0007669"/>
    <property type="project" value="InterPro"/>
</dbReference>
<keyword evidence="3 6" id="KW-0812">Transmembrane</keyword>
<evidence type="ECO:0000256" key="5">
    <source>
        <dbReference type="ARBA" id="ARBA00023136"/>
    </source>
</evidence>
<keyword evidence="5 6" id="KW-0472">Membrane</keyword>
<protein>
    <recommendedName>
        <fullName evidence="9">Oligosaccharyltransferase complex subunit</fullName>
    </recommendedName>
</protein>
<comment type="subcellular location">
    <subcellularLocation>
        <location evidence="1">Membrane</location>
        <topology evidence="1">Multi-pass membrane protein</topology>
    </subcellularLocation>
</comment>
<comment type="similarity">
    <text evidence="2">Belongs to the OSTC family.</text>
</comment>
<gene>
    <name evidence="7" type="ORF">CYMTET_29748</name>
</gene>
<dbReference type="InterPro" id="IPR042416">
    <property type="entry name" value="OSTC"/>
</dbReference>
<feature type="transmembrane region" description="Helical" evidence="6">
    <location>
        <begin position="79"/>
        <end position="102"/>
    </location>
</feature>
<evidence type="ECO:0000256" key="3">
    <source>
        <dbReference type="ARBA" id="ARBA00022692"/>
    </source>
</evidence>
<keyword evidence="4 6" id="KW-1133">Transmembrane helix</keyword>
<dbReference type="EMBL" id="LGRX02016967">
    <property type="protein sequence ID" value="KAK3261341.1"/>
    <property type="molecule type" value="Genomic_DNA"/>
</dbReference>
<keyword evidence="8" id="KW-1185">Reference proteome</keyword>
<evidence type="ECO:0000256" key="2">
    <source>
        <dbReference type="ARBA" id="ARBA00009376"/>
    </source>
</evidence>
<sequence>MTSGPFTFRLIGFRLQAPRLSRPSSTLMFNLILVAYFLISSGLVYDIIAEPPSMGTHQDPATGHVKSVPFMPNRINGQYIIEGLSAGFLFTLGGFGVIMLDWANDKSISKRNRYLFTLSGVISFVASYSLCIVFFKIKVPGYLKGE</sequence>
<feature type="transmembrane region" description="Helical" evidence="6">
    <location>
        <begin position="27"/>
        <end position="48"/>
    </location>
</feature>
<reference evidence="7 8" key="1">
    <citation type="journal article" date="2015" name="Genome Biol. Evol.">
        <title>Comparative Genomics of a Bacterivorous Green Alga Reveals Evolutionary Causalities and Consequences of Phago-Mixotrophic Mode of Nutrition.</title>
        <authorList>
            <person name="Burns J.A."/>
            <person name="Paasch A."/>
            <person name="Narechania A."/>
            <person name="Kim E."/>
        </authorList>
    </citation>
    <scope>NUCLEOTIDE SEQUENCE [LARGE SCALE GENOMIC DNA]</scope>
    <source>
        <strain evidence="7 8">PLY_AMNH</strain>
    </source>
</reference>
<dbReference type="Proteomes" id="UP001190700">
    <property type="component" value="Unassembled WGS sequence"/>
</dbReference>
<evidence type="ECO:0008006" key="9">
    <source>
        <dbReference type="Google" id="ProtNLM"/>
    </source>
</evidence>
<accession>A0AAE0FK76</accession>
<dbReference type="Pfam" id="PF04756">
    <property type="entry name" value="OST3_OST6"/>
    <property type="match status" value="1"/>
</dbReference>
<evidence type="ECO:0000256" key="6">
    <source>
        <dbReference type="SAM" id="Phobius"/>
    </source>
</evidence>
<feature type="transmembrane region" description="Helical" evidence="6">
    <location>
        <begin position="114"/>
        <end position="137"/>
    </location>
</feature>
<evidence type="ECO:0000313" key="7">
    <source>
        <dbReference type="EMBL" id="KAK3261341.1"/>
    </source>
</evidence>
<name>A0AAE0FK76_9CHLO</name>
<dbReference type="AlphaFoldDB" id="A0AAE0FK76"/>
<dbReference type="PANTHER" id="PTHR13160">
    <property type="entry name" value="OLIGOSACCHARYLTRANSFERASE COMPLEX SUBUNIT OSTC"/>
    <property type="match status" value="1"/>
</dbReference>
<dbReference type="PANTHER" id="PTHR13160:SF4">
    <property type="entry name" value="OLIGOSACCHARYLTRANSFERASE COMPLEX SUBUNIT OSTC"/>
    <property type="match status" value="1"/>
</dbReference>
<evidence type="ECO:0000256" key="4">
    <source>
        <dbReference type="ARBA" id="ARBA00022989"/>
    </source>
</evidence>
<organism evidence="7 8">
    <name type="scientific">Cymbomonas tetramitiformis</name>
    <dbReference type="NCBI Taxonomy" id="36881"/>
    <lineage>
        <taxon>Eukaryota</taxon>
        <taxon>Viridiplantae</taxon>
        <taxon>Chlorophyta</taxon>
        <taxon>Pyramimonadophyceae</taxon>
        <taxon>Pyramimonadales</taxon>
        <taxon>Pyramimonadaceae</taxon>
        <taxon>Cymbomonas</taxon>
    </lineage>
</organism>
<evidence type="ECO:0000313" key="8">
    <source>
        <dbReference type="Proteomes" id="UP001190700"/>
    </source>
</evidence>
<dbReference type="InterPro" id="IPR021149">
    <property type="entry name" value="OligosaccharylTrfase_OST3/OST6"/>
</dbReference>
<proteinExistence type="inferred from homology"/>
<comment type="caution">
    <text evidence="7">The sequence shown here is derived from an EMBL/GenBank/DDBJ whole genome shotgun (WGS) entry which is preliminary data.</text>
</comment>
<evidence type="ECO:0000256" key="1">
    <source>
        <dbReference type="ARBA" id="ARBA00004141"/>
    </source>
</evidence>